<feature type="compositionally biased region" description="Basic and acidic residues" evidence="6">
    <location>
        <begin position="251"/>
        <end position="260"/>
    </location>
</feature>
<dbReference type="SFLD" id="SFLDS00003">
    <property type="entry name" value="Haloacid_Dehalogenase"/>
    <property type="match status" value="1"/>
</dbReference>
<dbReference type="Proteomes" id="UP001153328">
    <property type="component" value="Unassembled WGS sequence"/>
</dbReference>
<dbReference type="Gene3D" id="1.10.150.240">
    <property type="entry name" value="Putative phosphatase, domain 2"/>
    <property type="match status" value="1"/>
</dbReference>
<organism evidence="7 8">
    <name type="scientific">Actinacidiphila bryophytorum</name>
    <dbReference type="NCBI Taxonomy" id="1436133"/>
    <lineage>
        <taxon>Bacteria</taxon>
        <taxon>Bacillati</taxon>
        <taxon>Actinomycetota</taxon>
        <taxon>Actinomycetes</taxon>
        <taxon>Kitasatosporales</taxon>
        <taxon>Streptomycetaceae</taxon>
        <taxon>Actinacidiphila</taxon>
    </lineage>
</organism>
<keyword evidence="4" id="KW-0460">Magnesium</keyword>
<dbReference type="AlphaFoldDB" id="A0A9W4MGB8"/>
<dbReference type="EMBL" id="CAJVAX010000017">
    <property type="protein sequence ID" value="CAG7638459.1"/>
    <property type="molecule type" value="Genomic_DNA"/>
</dbReference>
<evidence type="ECO:0000313" key="8">
    <source>
        <dbReference type="Proteomes" id="UP001153328"/>
    </source>
</evidence>
<evidence type="ECO:0000256" key="2">
    <source>
        <dbReference type="ARBA" id="ARBA00006171"/>
    </source>
</evidence>
<dbReference type="SUPFAM" id="SSF56784">
    <property type="entry name" value="HAD-like"/>
    <property type="match status" value="1"/>
</dbReference>
<keyword evidence="8" id="KW-1185">Reference proteome</keyword>
<proteinExistence type="inferred from homology"/>
<dbReference type="GO" id="GO:0046872">
    <property type="term" value="F:metal ion binding"/>
    <property type="evidence" value="ECO:0007669"/>
    <property type="project" value="UniProtKB-KW"/>
</dbReference>
<sequence>MNAPVAGVAFDLDGTLVDLEALHHEAWLAAARQAGVHLTRDQALQRLPHFVGGPDPQVAAEIAALAPAAGPAVPPAQTLAAKQRCFDDLAASVEEIAPRAGVGAVLDRLRALEVPIAVGTATERGVALAVLRRAGLLALFGEARVVAARDVPRLKPAPDVYLATAQLLGVPPQRQLVFEDSVTGALAARDAGSRVVAVPTVHDPDYLRRFEAAGAVAVVQDWRAPGLLPLLDRLTAAPDEPPAGRATGPQGRDDHPHGAEETPGAAYVRA</sequence>
<accession>A0A9W4MGB8</accession>
<evidence type="ECO:0000313" key="7">
    <source>
        <dbReference type="EMBL" id="CAG7638459.1"/>
    </source>
</evidence>
<evidence type="ECO:0000256" key="1">
    <source>
        <dbReference type="ARBA" id="ARBA00001946"/>
    </source>
</evidence>
<dbReference type="Pfam" id="PF00702">
    <property type="entry name" value="Hydrolase"/>
    <property type="match status" value="1"/>
</dbReference>
<dbReference type="InterPro" id="IPR023214">
    <property type="entry name" value="HAD_sf"/>
</dbReference>
<dbReference type="GO" id="GO:0003824">
    <property type="term" value="F:catalytic activity"/>
    <property type="evidence" value="ECO:0007669"/>
    <property type="project" value="UniProtKB-ARBA"/>
</dbReference>
<keyword evidence="5" id="KW-0119">Carbohydrate metabolism</keyword>
<evidence type="ECO:0000256" key="3">
    <source>
        <dbReference type="ARBA" id="ARBA00022723"/>
    </source>
</evidence>
<feature type="region of interest" description="Disordered" evidence="6">
    <location>
        <begin position="234"/>
        <end position="270"/>
    </location>
</feature>
<name>A0A9W4MGB8_9ACTN</name>
<dbReference type="InterPro" id="IPR036412">
    <property type="entry name" value="HAD-like_sf"/>
</dbReference>
<dbReference type="PANTHER" id="PTHR46193">
    <property type="entry name" value="6-PHOSPHOGLUCONATE PHOSPHATASE"/>
    <property type="match status" value="1"/>
</dbReference>
<evidence type="ECO:0000256" key="6">
    <source>
        <dbReference type="SAM" id="MobiDB-lite"/>
    </source>
</evidence>
<comment type="cofactor">
    <cofactor evidence="1">
        <name>Mg(2+)</name>
        <dbReference type="ChEBI" id="CHEBI:18420"/>
    </cofactor>
</comment>
<evidence type="ECO:0000256" key="5">
    <source>
        <dbReference type="ARBA" id="ARBA00023277"/>
    </source>
</evidence>
<dbReference type="RefSeq" id="WP_205047297.1">
    <property type="nucleotide sequence ID" value="NZ_CAJVAX010000017.1"/>
</dbReference>
<dbReference type="PANTHER" id="PTHR46193:SF18">
    <property type="entry name" value="HEXITOL PHOSPHATASE B"/>
    <property type="match status" value="1"/>
</dbReference>
<dbReference type="InterPro" id="IPR023198">
    <property type="entry name" value="PGP-like_dom2"/>
</dbReference>
<protein>
    <submittedName>
        <fullName evidence="7">Haloacid dehalogenase superfamily, subfamily IA, variant 3 with third motif having DD or ED</fullName>
    </submittedName>
</protein>
<dbReference type="NCBIfam" id="TIGR01509">
    <property type="entry name" value="HAD-SF-IA-v3"/>
    <property type="match status" value="1"/>
</dbReference>
<comment type="caution">
    <text evidence="7">The sequence shown here is derived from an EMBL/GenBank/DDBJ whole genome shotgun (WGS) entry which is preliminary data.</text>
</comment>
<evidence type="ECO:0000256" key="4">
    <source>
        <dbReference type="ARBA" id="ARBA00022842"/>
    </source>
</evidence>
<reference evidence="7" key="1">
    <citation type="submission" date="2021-06" db="EMBL/GenBank/DDBJ databases">
        <authorList>
            <person name="Arsene-Ploetze F."/>
        </authorList>
    </citation>
    <scope>NUCLEOTIDE SEQUENCE</scope>
    <source>
        <strain evidence="7">SBRY1</strain>
    </source>
</reference>
<keyword evidence="3" id="KW-0479">Metal-binding</keyword>
<dbReference type="InterPro" id="IPR051600">
    <property type="entry name" value="Beta-PGM-like"/>
</dbReference>
<comment type="similarity">
    <text evidence="2">Belongs to the HAD-like hydrolase superfamily. CbbY/CbbZ/Gph/YieH family.</text>
</comment>
<gene>
    <name evidence="7" type="ORF">SBRY_30230</name>
</gene>
<dbReference type="Gene3D" id="3.40.50.1000">
    <property type="entry name" value="HAD superfamily/HAD-like"/>
    <property type="match status" value="1"/>
</dbReference>
<dbReference type="SFLD" id="SFLDG01129">
    <property type="entry name" value="C1.5:_HAD__Beta-PGM__Phosphata"/>
    <property type="match status" value="1"/>
</dbReference>
<dbReference type="InterPro" id="IPR006439">
    <property type="entry name" value="HAD-SF_hydro_IA"/>
</dbReference>